<feature type="domain" description="Retroviral polymerase SH3-like" evidence="7">
    <location>
        <begin position="59"/>
        <end position="121"/>
    </location>
</feature>
<evidence type="ECO:0000313" key="8">
    <source>
        <dbReference type="EMBL" id="KAG7559074.1"/>
    </source>
</evidence>
<proteinExistence type="predicted"/>
<dbReference type="EMBL" id="JAEFBK010000010">
    <property type="protein sequence ID" value="KAG7559074.1"/>
    <property type="molecule type" value="Genomic_DNA"/>
</dbReference>
<dbReference type="AlphaFoldDB" id="A0A8T1ZKV1"/>
<comment type="caution">
    <text evidence="8">The sequence shown here is derived from an EMBL/GenBank/DDBJ whole genome shotgun (WGS) entry which is preliminary data.</text>
</comment>
<dbReference type="PANTHER" id="PTHR42648:SF25">
    <property type="entry name" value="RNA-DIRECTED DNA POLYMERASE"/>
    <property type="match status" value="1"/>
</dbReference>
<dbReference type="Pfam" id="PF06721">
    <property type="entry name" value="DUF1204"/>
    <property type="match status" value="1"/>
</dbReference>
<feature type="compositionally biased region" description="Basic and acidic residues" evidence="4">
    <location>
        <begin position="166"/>
        <end position="180"/>
    </location>
</feature>
<dbReference type="InterPro" id="IPR013103">
    <property type="entry name" value="RVT_2"/>
</dbReference>
<accession>A0A8T1ZKV1</accession>
<dbReference type="Pfam" id="PF07727">
    <property type="entry name" value="RVT_2"/>
    <property type="match status" value="1"/>
</dbReference>
<evidence type="ECO:0000256" key="3">
    <source>
        <dbReference type="SAM" id="Coils"/>
    </source>
</evidence>
<dbReference type="Proteomes" id="UP000694240">
    <property type="component" value="Chromosome 10"/>
</dbReference>
<dbReference type="InterPro" id="IPR039537">
    <property type="entry name" value="Retrotran_Ty1/copia-like"/>
</dbReference>
<evidence type="ECO:0000259" key="6">
    <source>
        <dbReference type="Pfam" id="PF07727"/>
    </source>
</evidence>
<evidence type="ECO:0000256" key="4">
    <source>
        <dbReference type="SAM" id="MobiDB-lite"/>
    </source>
</evidence>
<dbReference type="PANTHER" id="PTHR42648">
    <property type="entry name" value="TRANSPOSASE, PUTATIVE-RELATED"/>
    <property type="match status" value="1"/>
</dbReference>
<gene>
    <name evidence="8" type="ORF">ISN45_Aa05g006820</name>
</gene>
<feature type="region of interest" description="Disordered" evidence="4">
    <location>
        <begin position="161"/>
        <end position="209"/>
    </location>
</feature>
<dbReference type="InterPro" id="IPR057670">
    <property type="entry name" value="SH3_retrovirus"/>
</dbReference>
<organism evidence="8 9">
    <name type="scientific">Arabidopsis thaliana x Arabidopsis arenosa</name>
    <dbReference type="NCBI Taxonomy" id="1240361"/>
    <lineage>
        <taxon>Eukaryota</taxon>
        <taxon>Viridiplantae</taxon>
        <taxon>Streptophyta</taxon>
        <taxon>Embryophyta</taxon>
        <taxon>Tracheophyta</taxon>
        <taxon>Spermatophyta</taxon>
        <taxon>Magnoliopsida</taxon>
        <taxon>eudicotyledons</taxon>
        <taxon>Gunneridae</taxon>
        <taxon>Pentapetalae</taxon>
        <taxon>rosids</taxon>
        <taxon>malvids</taxon>
        <taxon>Brassicales</taxon>
        <taxon>Brassicaceae</taxon>
        <taxon>Camelineae</taxon>
        <taxon>Arabidopsis</taxon>
    </lineage>
</organism>
<sequence length="1216" mass="135740">MTRSLLKHMECPNYLWGEAVRHATYLINRLATRSLNEQTPYELFKGKKPNCEHLRVFGCIGYARTEVIGRKKLDDRSRMLVHLGTEPGTKAYRLMDPTTRRIVISRDVIFDEHKTWKWNETGEDDKEEENFAITFGEFGNKGIRRDFNVIEVEESDQRFQVIGDASGRKTEESREEHESENGNASAPDDIESVDGDEEQEAQPLLRYPTRPRNKPAYLSDYVLLAEIEGERLLLCINEEPWDFNEAKHSKKWIMACEDEIRSIVKNDTWNLVDLPIGAKAIGLKWVFKLKRNFDGSINKHKARVVAKGYVQRHGIDFDEVFAPVARIETIRFIISLAASNEWEGRGALFDGLCMRARFSRSAELVPVICTMGTFFEERGARSGDLYRGFFTSELVLARSWFGEGLGSAVRGDGGSTKSLVRSVRVDDGSAKSMVRRFVATSAWFGEIGSRFGGDDGSAQSLVRREVEPVRSLVRRGLVRLRRGSARSIRANQGALYGGNDEFGLSIEDFGGRDLAEYSGEVDDGDLGEIDSLLGMVPVVAKCGIGKTLSQLEEHRRFDELRESGEYGGDEVTECEVTANPVGDVWGRSVVLGLCCPKQAALGSRSTLVPGARDGGKSLCTVDRLTDLFEQGVFPEDLTIVVPKPHRRPWNPPKGYICVYEDYFTDGQLRFPLPDFLVQYCFRRGIAFSQLSLGSVRNAVGLMMLGNDCGVEVDTDLFEEATTFSVMTDNPGLCQVNARSSHKIVHGVRSKVADWRRYYFYVQVSEISAPTSSSSLSTEWNLFPAYDPRPRKARNDISVGLRAIWTRGSLFWPGVIKSSCIRSPSRLEMGKASCRFPNYSDSFGVSGIVPSETEPIQIDEEPEQGIVQPQLVVVPQQDVGLDVSGRTAVDPGRRAVSEDRAARVSAARSGKKKVSGSTNEAAFRVPPDVDVSLRRKVSHGGNSRESPAIVRERGSSAQEVRGVDYSFSFNYEKKNEPFPVSRSSCGDFASKVYGSTREFPPVDSLLGMNLYQTWACKQIQSISAGNALVDFYDRRAKDLEQETVALKAENKTLGFSAQNRLRALNSEKGRVGSLEEQIEKLTAQLKKATAEETRLRDSRTSAVRYERNRAKEKITKYTARIERLRKHILDCRAAQDPLFMQCQATGTRKCLKKFIAEGLAVPDEKLAALKADKHKWRATVESLTITDLCDDDLDPFPELADDAPVEVTEAGVEGDGA</sequence>
<evidence type="ECO:0000256" key="2">
    <source>
        <dbReference type="ARBA" id="ARBA00022801"/>
    </source>
</evidence>
<dbReference type="InterPro" id="IPR009596">
    <property type="entry name" value="DUF1204"/>
</dbReference>
<feature type="coiled-coil region" evidence="3">
    <location>
        <begin position="1028"/>
        <end position="1126"/>
    </location>
</feature>
<dbReference type="GO" id="GO:0016787">
    <property type="term" value="F:hydrolase activity"/>
    <property type="evidence" value="ECO:0007669"/>
    <property type="project" value="UniProtKB-KW"/>
</dbReference>
<feature type="region of interest" description="Disordered" evidence="4">
    <location>
        <begin position="898"/>
        <end position="920"/>
    </location>
</feature>
<keyword evidence="3" id="KW-0175">Coiled coil</keyword>
<keyword evidence="9" id="KW-1185">Reference proteome</keyword>
<dbReference type="GO" id="GO:0046872">
    <property type="term" value="F:metal ion binding"/>
    <property type="evidence" value="ECO:0007669"/>
    <property type="project" value="UniProtKB-KW"/>
</dbReference>
<evidence type="ECO:0000313" key="9">
    <source>
        <dbReference type="Proteomes" id="UP000694240"/>
    </source>
</evidence>
<feature type="domain" description="DUF1204" evidence="5">
    <location>
        <begin position="1029"/>
        <end position="1194"/>
    </location>
</feature>
<keyword evidence="2" id="KW-0378">Hydrolase</keyword>
<evidence type="ECO:0000259" key="7">
    <source>
        <dbReference type="Pfam" id="PF25597"/>
    </source>
</evidence>
<name>A0A8T1ZKV1_9BRAS</name>
<evidence type="ECO:0000256" key="1">
    <source>
        <dbReference type="ARBA" id="ARBA00022723"/>
    </source>
</evidence>
<dbReference type="Pfam" id="PF25597">
    <property type="entry name" value="SH3_retrovirus"/>
    <property type="match status" value="1"/>
</dbReference>
<feature type="domain" description="Reverse transcriptase Ty1/copia-type" evidence="6">
    <location>
        <begin position="266"/>
        <end position="342"/>
    </location>
</feature>
<evidence type="ECO:0000259" key="5">
    <source>
        <dbReference type="Pfam" id="PF06721"/>
    </source>
</evidence>
<feature type="compositionally biased region" description="Acidic residues" evidence="4">
    <location>
        <begin position="188"/>
        <end position="200"/>
    </location>
</feature>
<protein>
    <submittedName>
        <fullName evidence="8">Ribonuclease H-like superfamily</fullName>
    </submittedName>
</protein>
<keyword evidence="1" id="KW-0479">Metal-binding</keyword>
<reference evidence="8 9" key="1">
    <citation type="submission" date="2020-12" db="EMBL/GenBank/DDBJ databases">
        <title>Concerted genomic and epigenomic changes stabilize Arabidopsis allopolyploids.</title>
        <authorList>
            <person name="Chen Z."/>
        </authorList>
    </citation>
    <scope>NUCLEOTIDE SEQUENCE [LARGE SCALE GENOMIC DNA]</scope>
    <source>
        <strain evidence="8">Allo738</strain>
        <tissue evidence="8">Leaf</tissue>
    </source>
</reference>